<sequence length="207" mass="21664">MSVDVFRLLPAATLLRAVPDTALAATPAGSTVHVLNRPGGKPLCGRTPRKLAPVLADSAVPPPMRVCTLCCRRLPATVRVDLAGAGRPAREELAAVHEHAARQVAQDCVDRLAEIRSAAILDGTAGHPVELMVAVPAEPGPRPVRRSDRAQRRTGHIAGGQRMTLAQLINRFTPCGWGPGGRAFITDSPALGARVDVDGPRTAGGAR</sequence>
<protein>
    <submittedName>
        <fullName evidence="1">Uncharacterized protein</fullName>
    </submittedName>
</protein>
<evidence type="ECO:0000313" key="1">
    <source>
        <dbReference type="EMBL" id="TYP82039.1"/>
    </source>
</evidence>
<evidence type="ECO:0000313" key="2">
    <source>
        <dbReference type="Proteomes" id="UP000322499"/>
    </source>
</evidence>
<accession>A0A5S5CQ78</accession>
<dbReference type="RefSeq" id="WP_166535079.1">
    <property type="nucleotide sequence ID" value="NZ_VNHW01000020.1"/>
</dbReference>
<gene>
    <name evidence="1" type="ORF">BD833_12023</name>
</gene>
<dbReference type="AlphaFoldDB" id="A0A5S5CQ78"/>
<keyword evidence="2" id="KW-1185">Reference proteome</keyword>
<reference evidence="1 2" key="1">
    <citation type="submission" date="2019-07" db="EMBL/GenBank/DDBJ databases">
        <title>Genomic Encyclopedia of Archaeal and Bacterial Type Strains, Phase II (KMG-II): from individual species to whole genera.</title>
        <authorList>
            <person name="Goeker M."/>
        </authorList>
    </citation>
    <scope>NUCLEOTIDE SEQUENCE [LARGE SCALE GENOMIC DNA]</scope>
    <source>
        <strain evidence="1 2">DSM 46842</strain>
    </source>
</reference>
<dbReference type="EMBL" id="VNHW01000020">
    <property type="protein sequence ID" value="TYP82039.1"/>
    <property type="molecule type" value="Genomic_DNA"/>
</dbReference>
<name>A0A5S5CQ78_9ACTN</name>
<dbReference type="Proteomes" id="UP000322499">
    <property type="component" value="Unassembled WGS sequence"/>
</dbReference>
<comment type="caution">
    <text evidence="1">The sequence shown here is derived from an EMBL/GenBank/DDBJ whole genome shotgun (WGS) entry which is preliminary data.</text>
</comment>
<organism evidence="1 2">
    <name type="scientific">Blastococcus xanthinilyticus</name>
    <dbReference type="NCBI Taxonomy" id="1564164"/>
    <lineage>
        <taxon>Bacteria</taxon>
        <taxon>Bacillati</taxon>
        <taxon>Actinomycetota</taxon>
        <taxon>Actinomycetes</taxon>
        <taxon>Geodermatophilales</taxon>
        <taxon>Geodermatophilaceae</taxon>
        <taxon>Blastococcus</taxon>
    </lineage>
</organism>
<proteinExistence type="predicted"/>